<keyword evidence="10" id="KW-0812">Transmembrane</keyword>
<evidence type="ECO:0000256" key="2">
    <source>
        <dbReference type="ARBA" id="ARBA00012438"/>
    </source>
</evidence>
<evidence type="ECO:0000256" key="4">
    <source>
        <dbReference type="ARBA" id="ARBA00022679"/>
    </source>
</evidence>
<evidence type="ECO:0000259" key="13">
    <source>
        <dbReference type="Pfam" id="PF23539"/>
    </source>
</evidence>
<gene>
    <name evidence="14" type="ORF">Cch01nite_03560</name>
</gene>
<dbReference type="PANTHER" id="PTHR24421:SF10">
    <property type="entry name" value="NITRATE_NITRITE SENSOR PROTEIN NARQ"/>
    <property type="match status" value="1"/>
</dbReference>
<sequence>MAARWAVVRRPSVRDAGLGLLLLAGTVAVGGGPATTGGSPETVWPWARWVLAGICAAAVAVRRRLPVPALVAAALATLVPMAVGAGPVPTDLAVPIVLGTIAARRPPRVSLTALGATLAVVAAWSSVVALDGRADGRHFTGPFATGGQVHGQDGAAPGPTAWGGLPVLGLLLVLAWTIGWGVRSRRAYLGEIRARAAHDLEREREQQAALAVAAERARLTREVHDVVAHGLAVIVMQAQGGAAAFARRPADTLAALDTIVATGRGSLADIRHVLSVSGQDDDATAPVPGIAQLPRLAEQVRQAGTPVELQVTGVPRTLPTSIDASSYRIVQEALTNVMKHAGPGAHAEVVVSYEGDGLTIDARDDGAGPAPSDGTGGHGLRGMRERVALLGGELTAGPGPAGGYLVHARLPLDPDGRP</sequence>
<evidence type="ECO:0000256" key="6">
    <source>
        <dbReference type="ARBA" id="ARBA00022777"/>
    </source>
</evidence>
<feature type="transmembrane region" description="Helical" evidence="10">
    <location>
        <begin position="69"/>
        <end position="88"/>
    </location>
</feature>
<evidence type="ECO:0000256" key="3">
    <source>
        <dbReference type="ARBA" id="ARBA00022553"/>
    </source>
</evidence>
<dbReference type="Gene3D" id="3.30.565.10">
    <property type="entry name" value="Histidine kinase-like ATPase, C-terminal domain"/>
    <property type="match status" value="1"/>
</dbReference>
<evidence type="ECO:0000259" key="11">
    <source>
        <dbReference type="Pfam" id="PF02518"/>
    </source>
</evidence>
<feature type="transmembrane region" description="Helical" evidence="10">
    <location>
        <begin position="161"/>
        <end position="182"/>
    </location>
</feature>
<feature type="region of interest" description="Disordered" evidence="9">
    <location>
        <begin position="361"/>
        <end position="380"/>
    </location>
</feature>
<dbReference type="AlphaFoldDB" id="A0A919NY34"/>
<dbReference type="GO" id="GO:0016020">
    <property type="term" value="C:membrane"/>
    <property type="evidence" value="ECO:0007669"/>
    <property type="project" value="InterPro"/>
</dbReference>
<keyword evidence="5" id="KW-0547">Nucleotide-binding</keyword>
<evidence type="ECO:0000256" key="10">
    <source>
        <dbReference type="SAM" id="Phobius"/>
    </source>
</evidence>
<dbReference type="Gene3D" id="1.20.5.1930">
    <property type="match status" value="1"/>
</dbReference>
<dbReference type="PANTHER" id="PTHR24421">
    <property type="entry name" value="NITRATE/NITRITE SENSOR PROTEIN NARX-RELATED"/>
    <property type="match status" value="1"/>
</dbReference>
<feature type="transmembrane region" description="Helical" evidence="10">
    <location>
        <begin position="46"/>
        <end position="62"/>
    </location>
</feature>
<evidence type="ECO:0000313" key="15">
    <source>
        <dbReference type="Proteomes" id="UP000632740"/>
    </source>
</evidence>
<evidence type="ECO:0000256" key="8">
    <source>
        <dbReference type="ARBA" id="ARBA00023012"/>
    </source>
</evidence>
<comment type="caution">
    <text evidence="14">The sequence shown here is derived from an EMBL/GenBank/DDBJ whole genome shotgun (WGS) entry which is preliminary data.</text>
</comment>
<dbReference type="Pfam" id="PF07730">
    <property type="entry name" value="HisKA_3"/>
    <property type="match status" value="1"/>
</dbReference>
<dbReference type="EC" id="2.7.13.3" evidence="2"/>
<keyword evidence="7" id="KW-0067">ATP-binding</keyword>
<dbReference type="EMBL" id="BONK01000001">
    <property type="protein sequence ID" value="GIG19632.1"/>
    <property type="molecule type" value="Genomic_DNA"/>
</dbReference>
<organism evidence="14 15">
    <name type="scientific">Cellulomonas chitinilytica</name>
    <dbReference type="NCBI Taxonomy" id="398759"/>
    <lineage>
        <taxon>Bacteria</taxon>
        <taxon>Bacillati</taxon>
        <taxon>Actinomycetota</taxon>
        <taxon>Actinomycetes</taxon>
        <taxon>Micrococcales</taxon>
        <taxon>Cellulomonadaceae</taxon>
        <taxon>Cellulomonas</taxon>
    </lineage>
</organism>
<accession>A0A919NY34</accession>
<dbReference type="GO" id="GO:0005524">
    <property type="term" value="F:ATP binding"/>
    <property type="evidence" value="ECO:0007669"/>
    <property type="project" value="UniProtKB-KW"/>
</dbReference>
<keyword evidence="4" id="KW-0808">Transferase</keyword>
<evidence type="ECO:0000256" key="7">
    <source>
        <dbReference type="ARBA" id="ARBA00022840"/>
    </source>
</evidence>
<dbReference type="InterPro" id="IPR036890">
    <property type="entry name" value="HATPase_C_sf"/>
</dbReference>
<keyword evidence="10" id="KW-0472">Membrane</keyword>
<dbReference type="Proteomes" id="UP000632740">
    <property type="component" value="Unassembled WGS sequence"/>
</dbReference>
<dbReference type="CDD" id="cd16917">
    <property type="entry name" value="HATPase_UhpB-NarQ-NarX-like"/>
    <property type="match status" value="1"/>
</dbReference>
<comment type="catalytic activity">
    <reaction evidence="1">
        <text>ATP + protein L-histidine = ADP + protein N-phospho-L-histidine.</text>
        <dbReference type="EC" id="2.7.13.3"/>
    </reaction>
</comment>
<evidence type="ECO:0000256" key="5">
    <source>
        <dbReference type="ARBA" id="ARBA00022741"/>
    </source>
</evidence>
<dbReference type="SUPFAM" id="SSF55874">
    <property type="entry name" value="ATPase domain of HSP90 chaperone/DNA topoisomerase II/histidine kinase"/>
    <property type="match status" value="1"/>
</dbReference>
<feature type="domain" description="DUF7134" evidence="13">
    <location>
        <begin position="8"/>
        <end position="139"/>
    </location>
</feature>
<protein>
    <recommendedName>
        <fullName evidence="2">histidine kinase</fullName>
        <ecNumber evidence="2">2.7.13.3</ecNumber>
    </recommendedName>
</protein>
<reference evidence="14" key="1">
    <citation type="submission" date="2021-01" db="EMBL/GenBank/DDBJ databases">
        <title>Whole genome shotgun sequence of Cellulomonas chitinilytica NBRC 110799.</title>
        <authorList>
            <person name="Komaki H."/>
            <person name="Tamura T."/>
        </authorList>
    </citation>
    <scope>NUCLEOTIDE SEQUENCE</scope>
    <source>
        <strain evidence="14">NBRC 110799</strain>
    </source>
</reference>
<evidence type="ECO:0000259" key="12">
    <source>
        <dbReference type="Pfam" id="PF07730"/>
    </source>
</evidence>
<evidence type="ECO:0000256" key="9">
    <source>
        <dbReference type="SAM" id="MobiDB-lite"/>
    </source>
</evidence>
<evidence type="ECO:0000313" key="14">
    <source>
        <dbReference type="EMBL" id="GIG19632.1"/>
    </source>
</evidence>
<dbReference type="GO" id="GO:0000155">
    <property type="term" value="F:phosphorelay sensor kinase activity"/>
    <property type="evidence" value="ECO:0007669"/>
    <property type="project" value="InterPro"/>
</dbReference>
<evidence type="ECO:0000256" key="1">
    <source>
        <dbReference type="ARBA" id="ARBA00000085"/>
    </source>
</evidence>
<keyword evidence="15" id="KW-1185">Reference proteome</keyword>
<dbReference type="InterPro" id="IPR050482">
    <property type="entry name" value="Sensor_HK_TwoCompSys"/>
</dbReference>
<dbReference type="GO" id="GO:0046983">
    <property type="term" value="F:protein dimerization activity"/>
    <property type="evidence" value="ECO:0007669"/>
    <property type="project" value="InterPro"/>
</dbReference>
<keyword evidence="3" id="KW-0597">Phosphoprotein</keyword>
<dbReference type="InterPro" id="IPR055558">
    <property type="entry name" value="DUF7134"/>
</dbReference>
<dbReference type="InterPro" id="IPR003594">
    <property type="entry name" value="HATPase_dom"/>
</dbReference>
<feature type="domain" description="Histidine kinase/HSP90-like ATPase" evidence="11">
    <location>
        <begin position="327"/>
        <end position="413"/>
    </location>
</feature>
<feature type="domain" description="Signal transduction histidine kinase subgroup 3 dimerisation and phosphoacceptor" evidence="12">
    <location>
        <begin position="215"/>
        <end position="275"/>
    </location>
</feature>
<keyword evidence="10" id="KW-1133">Transmembrane helix</keyword>
<keyword evidence="8" id="KW-0902">Two-component regulatory system</keyword>
<keyword evidence="6 14" id="KW-0418">Kinase</keyword>
<dbReference type="Pfam" id="PF23539">
    <property type="entry name" value="DUF7134"/>
    <property type="match status" value="1"/>
</dbReference>
<proteinExistence type="predicted"/>
<dbReference type="Pfam" id="PF02518">
    <property type="entry name" value="HATPase_c"/>
    <property type="match status" value="1"/>
</dbReference>
<name>A0A919NY34_9CELL</name>
<dbReference type="InterPro" id="IPR011712">
    <property type="entry name" value="Sig_transdc_His_kin_sub3_dim/P"/>
</dbReference>